<feature type="domain" description="Phage capsid-like C-terminal" evidence="2">
    <location>
        <begin position="120"/>
        <end position="400"/>
    </location>
</feature>
<dbReference type="SUPFAM" id="SSF56563">
    <property type="entry name" value="Major capsid protein gp5"/>
    <property type="match status" value="1"/>
</dbReference>
<dbReference type="EMBL" id="FOUB01000071">
    <property type="protein sequence ID" value="SFM92674.1"/>
    <property type="molecule type" value="Genomic_DNA"/>
</dbReference>
<dbReference type="AlphaFoldDB" id="A0A1I4UUK4"/>
<dbReference type="OrthoDB" id="9786516at2"/>
<evidence type="ECO:0000313" key="4">
    <source>
        <dbReference type="Proteomes" id="UP000183287"/>
    </source>
</evidence>
<name>A0A1I4UUK4_9PROT</name>
<accession>A0A1I4UUK4</accession>
<dbReference type="NCBIfam" id="TIGR01554">
    <property type="entry name" value="major_cap_HK97"/>
    <property type="match status" value="1"/>
</dbReference>
<dbReference type="Proteomes" id="UP000183287">
    <property type="component" value="Unassembled WGS sequence"/>
</dbReference>
<proteinExistence type="predicted"/>
<keyword evidence="4" id="KW-1185">Reference proteome</keyword>
<protein>
    <submittedName>
        <fullName evidence="3">Phage major capsid protein, HK97 family</fullName>
    </submittedName>
</protein>
<dbReference type="InterPro" id="IPR054612">
    <property type="entry name" value="Phage_capsid-like_C"/>
</dbReference>
<dbReference type="RefSeq" id="WP_083398573.1">
    <property type="nucleotide sequence ID" value="NZ_FOUB01000071.1"/>
</dbReference>
<sequence>MMSGNIKALREQKQELARQAKDMLAKAGDKVWTPEEKSQFDGIADQIESIESQIGTMQRLLDERVEKEFLDAKPIDPKDKAAKFARNSFDKLLRNGERALSVEEYQSIHNTMSTTTTTEGGYTVQSEVASELIEKLKGFKGMREVASQLTTSQGNPLSYPTSDGTSETGEIIAENTTATDADPSFGTVALNVFKFSSKIITIPFELLQDTNIDIIGMINSRISTRIGRYGNTMFTTGNNSGQPNGLISASSVGKTRTTGQTLTVIYEDLVDLVDSIDYAYHDGTLRFMFSQTMRKTIRKIKDTAGRPIWTPSYDAGIAGGFTDELLGHPIQLNNDVAVPAANAKSIAFGDLSKYMIRDAMLVTMFRFDDSAYAKKGQVGFMGWARMGGNLLGPNAVKLYQHSAS</sequence>
<evidence type="ECO:0000259" key="2">
    <source>
        <dbReference type="Pfam" id="PF05065"/>
    </source>
</evidence>
<dbReference type="InterPro" id="IPR024455">
    <property type="entry name" value="Phage_capsid"/>
</dbReference>
<organism evidence="3 4">
    <name type="scientific">Nitrosomonas communis</name>
    <dbReference type="NCBI Taxonomy" id="44574"/>
    <lineage>
        <taxon>Bacteria</taxon>
        <taxon>Pseudomonadati</taxon>
        <taxon>Pseudomonadota</taxon>
        <taxon>Betaproteobacteria</taxon>
        <taxon>Nitrosomonadales</taxon>
        <taxon>Nitrosomonadaceae</taxon>
        <taxon>Nitrosomonas</taxon>
    </lineage>
</organism>
<dbReference type="Pfam" id="PF05065">
    <property type="entry name" value="Phage_capsid"/>
    <property type="match status" value="1"/>
</dbReference>
<comment type="subcellular location">
    <subcellularLocation>
        <location evidence="1">Virion</location>
    </subcellularLocation>
</comment>
<dbReference type="Gene3D" id="3.30.2400.10">
    <property type="entry name" value="Major capsid protein gp5"/>
    <property type="match status" value="1"/>
</dbReference>
<gene>
    <name evidence="3" type="ORF">SAMN05421863_10715</name>
</gene>
<evidence type="ECO:0000256" key="1">
    <source>
        <dbReference type="ARBA" id="ARBA00004328"/>
    </source>
</evidence>
<evidence type="ECO:0000313" key="3">
    <source>
        <dbReference type="EMBL" id="SFM92674.1"/>
    </source>
</evidence>
<reference evidence="4" key="1">
    <citation type="submission" date="2016-10" db="EMBL/GenBank/DDBJ databases">
        <authorList>
            <person name="Varghese N."/>
            <person name="Submissions S."/>
        </authorList>
    </citation>
    <scope>NUCLEOTIDE SEQUENCE [LARGE SCALE GENOMIC DNA]</scope>
    <source>
        <strain evidence="4">Nm44</strain>
    </source>
</reference>